<reference evidence="2" key="1">
    <citation type="submission" date="2025-08" db="UniProtKB">
        <authorList>
            <consortium name="RefSeq"/>
        </authorList>
    </citation>
    <scope>IDENTIFICATION</scope>
</reference>
<gene>
    <name evidence="2" type="primary">LOC136078853</name>
</gene>
<protein>
    <submittedName>
        <fullName evidence="2">Uncharacterized protein LOC136078853</fullName>
    </submittedName>
</protein>
<name>A0ABM4BNP9_HYDVU</name>
<evidence type="ECO:0000313" key="1">
    <source>
        <dbReference type="Proteomes" id="UP001652625"/>
    </source>
</evidence>
<organism evidence="1 2">
    <name type="scientific">Hydra vulgaris</name>
    <name type="common">Hydra</name>
    <name type="synonym">Hydra attenuata</name>
    <dbReference type="NCBI Taxonomy" id="6087"/>
    <lineage>
        <taxon>Eukaryota</taxon>
        <taxon>Metazoa</taxon>
        <taxon>Cnidaria</taxon>
        <taxon>Hydrozoa</taxon>
        <taxon>Hydroidolina</taxon>
        <taxon>Anthoathecata</taxon>
        <taxon>Aplanulata</taxon>
        <taxon>Hydridae</taxon>
        <taxon>Hydra</taxon>
    </lineage>
</organism>
<keyword evidence="1" id="KW-1185">Reference proteome</keyword>
<dbReference type="RefSeq" id="XP_065650740.1">
    <property type="nucleotide sequence ID" value="XM_065794668.1"/>
</dbReference>
<dbReference type="Proteomes" id="UP001652625">
    <property type="component" value="Chromosome 03"/>
</dbReference>
<evidence type="ECO:0000313" key="2">
    <source>
        <dbReference type="RefSeq" id="XP_065650740.1"/>
    </source>
</evidence>
<accession>A0ABM4BNP9</accession>
<proteinExistence type="predicted"/>
<dbReference type="GeneID" id="136078853"/>
<sequence>MAKVIECFYMRAEVLKGLEEIHYTMKRKRYERFNSQFQHIHMNEKYFHRKSHDLAVFLKKHRWCGDERNKFTKRYSQYVWNDLNPFIQKEHTLNGCSLCKNDENPVNTFPSSVNHRPKKSLPPLSDNTNIFTSNAEVKNNLSTKISSVNIPFTKNSLPYMRETCQLVLANINKSWDSFYDTPFLKVLSKLPSTNLTEKLSSADKKNQLRKSHRKLKANVESHWKKNSKDTNTLFGVRQSKSAYLKIRTSLHFESKQDAVKRTMSVNSNAIGKKRKRHSPNPDNIDFNKVSMLNEVQEMKKGSEINLSALARKYKIQGSNGNMVVREFLEQNNVDINTFSGTKLNKIRTRRKLNKLSGSGISVPIPRSFKKIKEDLNQNITSGKYILGTLIEQKKYPTIAINKIGKLETSSSSISGRKISLYEIRKRIFEDHISQKIIRENPTSIYRRNLIIWSDHASILNSGHLLLTVKSIYDEKLYYNDREMFSLTGNCYNVQELVETPHLYIFGCINDTIAGKLSYIETRLEDIKDLHIPLNIEGKIVHDVLRFFHGDHPEIQFETGNLHGGHYPCLCGCNVSQFTDIPIVYSHNIISLEERRKKVVIGPAGRTAKAIAPFQKLSISSLDLEISVRKLNKNIGMKRTKKQSEQLLKQNLAGVSRAPALCFGNELNALVLSNLDNYEVSPIEPLHDFKGHIKNIWDVLPEILNFSEKKLFKDCLKLCFGEKDNVRGADCRLSTIVVYDSLKEICTPNVKIFLQNIMELVKSAYLPSQSRSPKAILRLYNLAFQHILLCRLVIGNSPNKITKNKLYGIYYHSITTHLPEVARIISPSSLHTENEEQMFSKIKQISLSTSSRKLESIRDNSIIRIQAEQKFLEDINFNKSKLCSISKITKFSKTTDPSEHTKFSIYEKELQFHLERISDFMLCGEGVWWHLENNNILLFFMMEKVILLLWI</sequence>